<keyword evidence="2" id="KW-0732">Signal</keyword>
<dbReference type="AlphaFoldDB" id="A0AAD8DKC9"/>
<dbReference type="GO" id="GO:0008237">
    <property type="term" value="F:metallopeptidase activity"/>
    <property type="evidence" value="ECO:0007669"/>
    <property type="project" value="UniProtKB-KW"/>
</dbReference>
<dbReference type="GO" id="GO:0006508">
    <property type="term" value="P:proteolysis"/>
    <property type="evidence" value="ECO:0007669"/>
    <property type="project" value="UniProtKB-KW"/>
</dbReference>
<dbReference type="PANTHER" id="PTHR10514">
    <property type="entry name" value="ANGIOTENSIN-CONVERTING ENZYME"/>
    <property type="match status" value="1"/>
</dbReference>
<comment type="caution">
    <text evidence="13">The sequence shown here is derived from an EMBL/GenBank/DDBJ whole genome shotgun (WGS) entry which is preliminary data.</text>
</comment>
<evidence type="ECO:0000256" key="11">
    <source>
        <dbReference type="PROSITE-ProRule" id="PRU01355"/>
    </source>
</evidence>
<dbReference type="EC" id="3.4.-.-" evidence="12"/>
<evidence type="ECO:0000256" key="1">
    <source>
        <dbReference type="ARBA" id="ARBA00008139"/>
    </source>
</evidence>
<evidence type="ECO:0000256" key="8">
    <source>
        <dbReference type="PIRSR" id="PIRSR601548-4"/>
    </source>
</evidence>
<evidence type="ECO:0000256" key="12">
    <source>
        <dbReference type="RuleBase" id="RU361144"/>
    </source>
</evidence>
<feature type="active site" description="Proton acceptor 2" evidence="10">
    <location>
        <position position="424"/>
    </location>
</feature>
<keyword evidence="4 5" id="KW-0325">Glycoprotein</keyword>
<feature type="glycosylation site" description="N-linked (GlcNAc...) asparagine" evidence="5">
    <location>
        <position position="38"/>
    </location>
</feature>
<evidence type="ECO:0000256" key="5">
    <source>
        <dbReference type="PIRSR" id="PIRSR601548-10"/>
    </source>
</evidence>
<feature type="binding site" evidence="6">
    <location>
        <position position="234"/>
    </location>
    <ligand>
        <name>chloride</name>
        <dbReference type="ChEBI" id="CHEBI:17996"/>
        <label>1</label>
    </ligand>
</feature>
<evidence type="ECO:0000256" key="4">
    <source>
        <dbReference type="ARBA" id="ARBA00023180"/>
    </source>
</evidence>
<dbReference type="GO" id="GO:0008241">
    <property type="term" value="F:peptidyl-dipeptidase activity"/>
    <property type="evidence" value="ECO:0007669"/>
    <property type="project" value="InterPro"/>
</dbReference>
<feature type="binding site" evidence="9">
    <location>
        <position position="423"/>
    </location>
    <ligand>
        <name>Zn(2+)</name>
        <dbReference type="ChEBI" id="CHEBI:29105"/>
        <label>2</label>
        <note>catalytic</note>
    </ligand>
</feature>
<dbReference type="CDD" id="cd06461">
    <property type="entry name" value="M2_ACE"/>
    <property type="match status" value="1"/>
</dbReference>
<comment type="similarity">
    <text evidence="1 11 12">Belongs to the peptidase M2 family.</text>
</comment>
<protein>
    <recommendedName>
        <fullName evidence="12">Angiotensin-converting enzyme</fullName>
        <ecNumber evidence="12">3.4.-.-</ecNumber>
    </recommendedName>
</protein>
<keyword evidence="12" id="KW-0645">Protease</keyword>
<accession>A0AAD8DKC9</accession>
<dbReference type="GO" id="GO:0005886">
    <property type="term" value="C:plasma membrane"/>
    <property type="evidence" value="ECO:0007669"/>
    <property type="project" value="TreeGrafter"/>
</dbReference>
<reference evidence="13" key="1">
    <citation type="submission" date="2023-03" db="EMBL/GenBank/DDBJ databases">
        <title>Chromosome-level genomes of two armyworms, Mythimna separata and Mythimna loreyi, provide insights into the biosynthesis and reception of sex pheromones.</title>
        <authorList>
            <person name="Zhao H."/>
        </authorList>
    </citation>
    <scope>NUCLEOTIDE SEQUENCE</scope>
    <source>
        <strain evidence="13">BeijingLab</strain>
        <tissue evidence="13">Pupa</tissue>
    </source>
</reference>
<keyword evidence="12" id="KW-0482">Metalloprotease</keyword>
<feature type="binding site" evidence="7">
    <location>
        <position position="427"/>
    </location>
    <ligand>
        <name>Zn(2+)</name>
        <dbReference type="ChEBI" id="CHEBI:29105"/>
        <label>1</label>
        <note>catalytic</note>
    </ligand>
</feature>
<keyword evidence="3 8" id="KW-1015">Disulfide bond</keyword>
<evidence type="ECO:0000256" key="6">
    <source>
        <dbReference type="PIRSR" id="PIRSR601548-2"/>
    </source>
</evidence>
<dbReference type="GO" id="GO:0046872">
    <property type="term" value="F:metal ion binding"/>
    <property type="evidence" value="ECO:0007669"/>
    <property type="project" value="UniProtKB-KW"/>
</dbReference>
<organism evidence="13 14">
    <name type="scientific">Mythimna separata</name>
    <name type="common">Oriental armyworm</name>
    <name type="synonym">Pseudaletia separata</name>
    <dbReference type="NCBI Taxonomy" id="271217"/>
    <lineage>
        <taxon>Eukaryota</taxon>
        <taxon>Metazoa</taxon>
        <taxon>Ecdysozoa</taxon>
        <taxon>Arthropoda</taxon>
        <taxon>Hexapoda</taxon>
        <taxon>Insecta</taxon>
        <taxon>Pterygota</taxon>
        <taxon>Neoptera</taxon>
        <taxon>Endopterygota</taxon>
        <taxon>Lepidoptera</taxon>
        <taxon>Glossata</taxon>
        <taxon>Ditrysia</taxon>
        <taxon>Noctuoidea</taxon>
        <taxon>Noctuidae</taxon>
        <taxon>Noctuinae</taxon>
        <taxon>Hadenini</taxon>
        <taxon>Mythimna</taxon>
    </lineage>
</organism>
<name>A0AAD8DKC9_MYTSE</name>
<comment type="caution">
    <text evidence="11">Lacks conserved residue(s) required for the propagation of feature annotation.</text>
</comment>
<evidence type="ECO:0000313" key="13">
    <source>
        <dbReference type="EMBL" id="KAJ8704439.1"/>
    </source>
</evidence>
<keyword evidence="12" id="KW-0378">Hydrolase</keyword>
<feature type="binding site" evidence="7">
    <location>
        <position position="423"/>
    </location>
    <ligand>
        <name>Zn(2+)</name>
        <dbReference type="ChEBI" id="CHEBI:29105"/>
        <label>1</label>
        <note>catalytic</note>
    </ligand>
</feature>
<feature type="disulfide bond" evidence="8">
    <location>
        <begin position="118"/>
        <end position="167"/>
    </location>
</feature>
<keyword evidence="14" id="KW-1185">Reference proteome</keyword>
<evidence type="ECO:0000256" key="9">
    <source>
        <dbReference type="PIRSR" id="PIRSR601548-8"/>
    </source>
</evidence>
<feature type="binding site" evidence="9">
    <location>
        <position position="427"/>
    </location>
    <ligand>
        <name>Zn(2+)</name>
        <dbReference type="ChEBI" id="CHEBI:29105"/>
        <label>2</label>
        <note>catalytic</note>
    </ligand>
</feature>
<sequence>MGVNTNTAEASQFLREYDREASGMCYRVTMSQWKFVTNITEYNRRRMLEELALSSKFERLSWRKAAAYDSSRLSDPQGRRQLMKIVQASRASLPDDKYSELQQLISEMKEIYNSAKICPYGQKPYDPHIPRIPYSNEYQDMSQGYQLANQPYQHYQPYTESSESNYCDMQLDPEISRILAHSRIESELLYVWKSFRDQTGPKLRNRFMRYVTLANQAAVATGYRDAGDQMRAAYEDPSFRASVEEMYNQIQPLYKQLFTYIRRRLVQRYGETSVRSDGPIPAHLLGQLFPYFRRWLVQWYGETSVRTDGPIPAHLLGNMWAQNWKSIMDLVMPFPQSPNVDVTAEMLRQGFTPLRMFQMAEEFYTSMGLKPVPPEFWRGSMLVRPAQRSVQCTASAWDLCNRIDYRIKQCTEVTMQDLVSTHHEMAHVQYYLQYSEQPQLFRDGANPGE</sequence>
<keyword evidence="7 12" id="KW-0862">Zinc</keyword>
<dbReference type="GO" id="GO:0004180">
    <property type="term" value="F:carboxypeptidase activity"/>
    <property type="evidence" value="ECO:0007669"/>
    <property type="project" value="UniProtKB-KW"/>
</dbReference>
<evidence type="ECO:0000256" key="3">
    <source>
        <dbReference type="ARBA" id="ARBA00023157"/>
    </source>
</evidence>
<feature type="disulfide bond" evidence="8 11">
    <location>
        <begin position="392"/>
        <end position="410"/>
    </location>
</feature>
<gene>
    <name evidence="13" type="ORF">PYW07_011627</name>
</gene>
<comment type="cofactor">
    <cofactor evidence="12">
        <name>Zn(2+)</name>
        <dbReference type="ChEBI" id="CHEBI:29105"/>
    </cofactor>
    <text evidence="12">Binds 1 zinc ion per subunit.</text>
</comment>
<evidence type="ECO:0000256" key="7">
    <source>
        <dbReference type="PIRSR" id="PIRSR601548-3"/>
    </source>
</evidence>
<dbReference type="SUPFAM" id="SSF55486">
    <property type="entry name" value="Metalloproteases ('zincins'), catalytic domain"/>
    <property type="match status" value="2"/>
</dbReference>
<keyword evidence="7 12" id="KW-0479">Metal-binding</keyword>
<dbReference type="PANTHER" id="PTHR10514:SF45">
    <property type="entry name" value="ANGIOTENSIN-CONVERTING ENZYME"/>
    <property type="match status" value="1"/>
</dbReference>
<evidence type="ECO:0000256" key="10">
    <source>
        <dbReference type="PIRSR" id="PIRSR601548-9"/>
    </source>
</evidence>
<dbReference type="InterPro" id="IPR001548">
    <property type="entry name" value="Peptidase_M2"/>
</dbReference>
<proteinExistence type="inferred from homology"/>
<dbReference type="PROSITE" id="PS52011">
    <property type="entry name" value="PEPTIDASE_M2"/>
    <property type="match status" value="1"/>
</dbReference>
<dbReference type="EMBL" id="JARGEI010000031">
    <property type="protein sequence ID" value="KAJ8704439.1"/>
    <property type="molecule type" value="Genomic_DNA"/>
</dbReference>
<keyword evidence="12" id="KW-0121">Carboxypeptidase</keyword>
<dbReference type="PRINTS" id="PR00791">
    <property type="entry name" value="PEPDIPTASEA"/>
</dbReference>
<dbReference type="Pfam" id="PF01401">
    <property type="entry name" value="Peptidase_M2"/>
    <property type="match status" value="1"/>
</dbReference>
<evidence type="ECO:0000313" key="14">
    <source>
        <dbReference type="Proteomes" id="UP001231518"/>
    </source>
</evidence>
<evidence type="ECO:0000256" key="2">
    <source>
        <dbReference type="ARBA" id="ARBA00022729"/>
    </source>
</evidence>
<dbReference type="Proteomes" id="UP001231518">
    <property type="component" value="Chromosome 29"/>
</dbReference>